<comment type="caution">
    <text evidence="2">The sequence shown here is derived from an EMBL/GenBank/DDBJ whole genome shotgun (WGS) entry which is preliminary data.</text>
</comment>
<organism evidence="2 3">
    <name type="scientific">Trifolium pratense</name>
    <name type="common">Red clover</name>
    <dbReference type="NCBI Taxonomy" id="57577"/>
    <lineage>
        <taxon>Eukaryota</taxon>
        <taxon>Viridiplantae</taxon>
        <taxon>Streptophyta</taxon>
        <taxon>Embryophyta</taxon>
        <taxon>Tracheophyta</taxon>
        <taxon>Spermatophyta</taxon>
        <taxon>Magnoliopsida</taxon>
        <taxon>eudicotyledons</taxon>
        <taxon>Gunneridae</taxon>
        <taxon>Pentapetalae</taxon>
        <taxon>rosids</taxon>
        <taxon>fabids</taxon>
        <taxon>Fabales</taxon>
        <taxon>Fabaceae</taxon>
        <taxon>Papilionoideae</taxon>
        <taxon>50 kb inversion clade</taxon>
        <taxon>NPAAA clade</taxon>
        <taxon>Hologalegina</taxon>
        <taxon>IRL clade</taxon>
        <taxon>Trifolieae</taxon>
        <taxon>Trifolium</taxon>
    </lineage>
</organism>
<accession>A0A2K3LUI6</accession>
<sequence>KRLRLLEEQELQQEEKDWHRPRAGPLRKQELLDFARWFIAGAACQNLDIVKIFAEKDPPMSTNNEMLNNDIKLFKDGQLTLKSLMIEMAQKEFPECLLDFEDYNPDKPYPRPQHSLFFPPSDDEEEDEDSCELFF</sequence>
<proteinExistence type="predicted"/>
<reference evidence="2 3" key="1">
    <citation type="journal article" date="2014" name="Am. J. Bot.">
        <title>Genome assembly and annotation for red clover (Trifolium pratense; Fabaceae).</title>
        <authorList>
            <person name="Istvanek J."/>
            <person name="Jaros M."/>
            <person name="Krenek A."/>
            <person name="Repkova J."/>
        </authorList>
    </citation>
    <scope>NUCLEOTIDE SEQUENCE [LARGE SCALE GENOMIC DNA]</scope>
    <source>
        <strain evidence="3">cv. Tatra</strain>
        <tissue evidence="2">Young leaves</tissue>
    </source>
</reference>
<dbReference type="AlphaFoldDB" id="A0A2K3LUI6"/>
<evidence type="ECO:0000313" key="2">
    <source>
        <dbReference type="EMBL" id="PNX82201.1"/>
    </source>
</evidence>
<feature type="non-terminal residue" evidence="2">
    <location>
        <position position="1"/>
    </location>
</feature>
<dbReference type="Proteomes" id="UP000236291">
    <property type="component" value="Unassembled WGS sequence"/>
</dbReference>
<protein>
    <submittedName>
        <fullName evidence="2">Uncharacterized protein</fullName>
    </submittedName>
</protein>
<feature type="region of interest" description="Disordered" evidence="1">
    <location>
        <begin position="111"/>
        <end position="130"/>
    </location>
</feature>
<evidence type="ECO:0000256" key="1">
    <source>
        <dbReference type="SAM" id="MobiDB-lite"/>
    </source>
</evidence>
<reference evidence="2 3" key="2">
    <citation type="journal article" date="2017" name="Front. Plant Sci.">
        <title>Gene Classification and Mining of Molecular Markers Useful in Red Clover (Trifolium pratense) Breeding.</title>
        <authorList>
            <person name="Istvanek J."/>
            <person name="Dluhosova J."/>
            <person name="Dluhos P."/>
            <person name="Patkova L."/>
            <person name="Nedelnik J."/>
            <person name="Repkova J."/>
        </authorList>
    </citation>
    <scope>NUCLEOTIDE SEQUENCE [LARGE SCALE GENOMIC DNA]</scope>
    <source>
        <strain evidence="3">cv. Tatra</strain>
        <tissue evidence="2">Young leaves</tissue>
    </source>
</reference>
<name>A0A2K3LUI6_TRIPR</name>
<gene>
    <name evidence="2" type="ORF">L195_g038229</name>
</gene>
<dbReference type="EMBL" id="ASHM01041482">
    <property type="protein sequence ID" value="PNX82201.1"/>
    <property type="molecule type" value="Genomic_DNA"/>
</dbReference>
<feature type="compositionally biased region" description="Acidic residues" evidence="1">
    <location>
        <begin position="121"/>
        <end position="130"/>
    </location>
</feature>
<evidence type="ECO:0000313" key="3">
    <source>
        <dbReference type="Proteomes" id="UP000236291"/>
    </source>
</evidence>